<protein>
    <submittedName>
        <fullName evidence="1">Uncharacterized protein</fullName>
    </submittedName>
</protein>
<dbReference type="EMBL" id="AJYC02000122">
    <property type="protein sequence ID" value="EKT77988.1"/>
    <property type="molecule type" value="Genomic_DNA"/>
</dbReference>
<sequence length="82" mass="9485">MPECDALFGEFPLHDDWFDIIDRWHDDADIEHELCEIVTTARPVLEWLLLVAERDHLIGEKEGPGSIPRVEIYSCTEVMTGF</sequence>
<proteinExistence type="predicted"/>
<name>K8X911_RHOOP</name>
<dbReference type="RefSeq" id="WP_005263164.1">
    <property type="nucleotide sequence ID" value="NZ_AJYC02000122.1"/>
</dbReference>
<organism evidence="1 2">
    <name type="scientific">Rhodococcus opacus M213</name>
    <dbReference type="NCBI Taxonomy" id="1129896"/>
    <lineage>
        <taxon>Bacteria</taxon>
        <taxon>Bacillati</taxon>
        <taxon>Actinomycetota</taxon>
        <taxon>Actinomycetes</taxon>
        <taxon>Mycobacteriales</taxon>
        <taxon>Nocardiaceae</taxon>
        <taxon>Rhodococcus</taxon>
    </lineage>
</organism>
<evidence type="ECO:0000313" key="1">
    <source>
        <dbReference type="EMBL" id="EKT77988.1"/>
    </source>
</evidence>
<accession>K8X911</accession>
<dbReference type="AlphaFoldDB" id="K8X911"/>
<comment type="caution">
    <text evidence="1">The sequence shown here is derived from an EMBL/GenBank/DDBJ whole genome shotgun (WGS) entry which is preliminary data.</text>
</comment>
<reference evidence="1 2" key="1">
    <citation type="journal article" date="2013" name="Genome Announc.">
        <title>Draft Genome Sequence of Rhodococcus opacus Strain M213 Shows a Diverse Catabolic Potential.</title>
        <authorList>
            <person name="Pathak A."/>
            <person name="Green S.J."/>
            <person name="Ogram A."/>
            <person name="Chauhan A."/>
        </authorList>
    </citation>
    <scope>NUCLEOTIDE SEQUENCE [LARGE SCALE GENOMIC DNA]</scope>
    <source>
        <strain evidence="1 2">M213</strain>
    </source>
</reference>
<evidence type="ECO:0000313" key="2">
    <source>
        <dbReference type="Proteomes" id="UP000005951"/>
    </source>
</evidence>
<gene>
    <name evidence="1" type="ORF">WSS_A34787</name>
</gene>
<dbReference type="Proteomes" id="UP000005951">
    <property type="component" value="Unassembled WGS sequence"/>
</dbReference>